<accession>A0ABS8HBV1</accession>
<evidence type="ECO:0000313" key="4">
    <source>
        <dbReference type="Proteomes" id="UP001199206"/>
    </source>
</evidence>
<dbReference type="InterPro" id="IPR004107">
    <property type="entry name" value="Integrase_SAM-like_N"/>
</dbReference>
<dbReference type="InterPro" id="IPR010998">
    <property type="entry name" value="Integrase_recombinase_N"/>
</dbReference>
<keyword evidence="4" id="KW-1185">Reference proteome</keyword>
<evidence type="ECO:0000259" key="2">
    <source>
        <dbReference type="Pfam" id="PF13495"/>
    </source>
</evidence>
<organism evidence="3 4">
    <name type="scientific">Xanthomonas cassavae CFBP 4642</name>
    <dbReference type="NCBI Taxonomy" id="1219375"/>
    <lineage>
        <taxon>Bacteria</taxon>
        <taxon>Pseudomonadati</taxon>
        <taxon>Pseudomonadota</taxon>
        <taxon>Gammaproteobacteria</taxon>
        <taxon>Lysobacterales</taxon>
        <taxon>Lysobacteraceae</taxon>
        <taxon>Xanthomonas</taxon>
    </lineage>
</organism>
<proteinExistence type="predicted"/>
<gene>
    <name evidence="3" type="ORF">LL965_05900</name>
</gene>
<protein>
    <submittedName>
        <fullName evidence="3">Phage integrase N-terminal SAM-like domain-containing protein</fullName>
    </submittedName>
</protein>
<sequence length="87" mass="10102">MRTEQAYISWIRRFVLASGKRHPAQMAQAEVEAFLTRSAIQAQVSAAHRTRRWRRCCFSPAVLRIDRHHVSDAITSVQDLESWRHSA</sequence>
<comment type="caution">
    <text evidence="3">The sequence shown here is derived from an EMBL/GenBank/DDBJ whole genome shotgun (WGS) entry which is preliminary data.</text>
</comment>
<dbReference type="Gene3D" id="1.10.150.130">
    <property type="match status" value="1"/>
</dbReference>
<dbReference type="EMBL" id="JAJGQJ010000008">
    <property type="protein sequence ID" value="MCC4619639.1"/>
    <property type="molecule type" value="Genomic_DNA"/>
</dbReference>
<evidence type="ECO:0000256" key="1">
    <source>
        <dbReference type="ARBA" id="ARBA00023125"/>
    </source>
</evidence>
<feature type="domain" description="Integrase SAM-like N-terminal" evidence="2">
    <location>
        <begin position="2"/>
        <end position="47"/>
    </location>
</feature>
<reference evidence="3 4" key="1">
    <citation type="submission" date="2021-10" db="EMBL/GenBank/DDBJ databases">
        <title>Genome sequencing of Xanthomonas strains from NCPPB.</title>
        <authorList>
            <person name="Hussein R."/>
            <person name="Harrison J."/>
            <person name="Studholme D.J."/>
            <person name="Vicente J."/>
            <person name="Grant M."/>
        </authorList>
    </citation>
    <scope>NUCLEOTIDE SEQUENCE [LARGE SCALE GENOMIC DNA]</scope>
    <source>
        <strain evidence="3 4">NCPPB 101</strain>
    </source>
</reference>
<evidence type="ECO:0000313" key="3">
    <source>
        <dbReference type="EMBL" id="MCC4619639.1"/>
    </source>
</evidence>
<keyword evidence="1" id="KW-0238">DNA-binding</keyword>
<dbReference type="Pfam" id="PF13495">
    <property type="entry name" value="Phage_int_SAM_4"/>
    <property type="match status" value="1"/>
</dbReference>
<dbReference type="Proteomes" id="UP001199206">
    <property type="component" value="Unassembled WGS sequence"/>
</dbReference>
<name>A0ABS8HBV1_9XANT</name>